<keyword evidence="1" id="KW-0812">Transmembrane</keyword>
<dbReference type="EMBL" id="PYVU01000237">
    <property type="protein sequence ID" value="PTB92371.1"/>
    <property type="molecule type" value="Genomic_DNA"/>
</dbReference>
<protein>
    <submittedName>
        <fullName evidence="3">CPBP family intramembrane metalloprotease</fullName>
    </submittedName>
</protein>
<dbReference type="GO" id="GO:0080120">
    <property type="term" value="P:CAAX-box protein maturation"/>
    <property type="evidence" value="ECO:0007669"/>
    <property type="project" value="UniProtKB-ARBA"/>
</dbReference>
<dbReference type="Proteomes" id="UP000240608">
    <property type="component" value="Unassembled WGS sequence"/>
</dbReference>
<comment type="caution">
    <text evidence="3">The sequence shown here is derived from an EMBL/GenBank/DDBJ whole genome shotgun (WGS) entry which is preliminary data.</text>
</comment>
<feature type="transmembrane region" description="Helical" evidence="1">
    <location>
        <begin position="174"/>
        <end position="194"/>
    </location>
</feature>
<keyword evidence="3" id="KW-0482">Metalloprotease</keyword>
<accession>A0A2T4DEU0</accession>
<feature type="transmembrane region" description="Helical" evidence="1">
    <location>
        <begin position="148"/>
        <end position="168"/>
    </location>
</feature>
<keyword evidence="3" id="KW-0378">Hydrolase</keyword>
<dbReference type="GO" id="GO:0008237">
    <property type="term" value="F:metallopeptidase activity"/>
    <property type="evidence" value="ECO:0007669"/>
    <property type="project" value="UniProtKB-KW"/>
</dbReference>
<keyword evidence="1" id="KW-1133">Transmembrane helix</keyword>
<reference evidence="3 4" key="1">
    <citation type="submission" date="2018-03" db="EMBL/GenBank/DDBJ databases">
        <title>Cross-interface Injection: A General Nanoliter Liquid Handling Method Applied to Single Cells Genome Amplification Automated Nanoliter Liquid Handling Applied to Single Cell Multiple Displacement Amplification.</title>
        <authorList>
            <person name="Yun J."/>
            <person name="Xu P."/>
            <person name="Xu J."/>
            <person name="Dai X."/>
            <person name="Wang Y."/>
            <person name="Zheng X."/>
            <person name="Cao C."/>
            <person name="Yi Q."/>
            <person name="Zhu Y."/>
            <person name="Wang L."/>
            <person name="Dong Z."/>
            <person name="Huang Y."/>
            <person name="Huang L."/>
            <person name="Du W."/>
        </authorList>
    </citation>
    <scope>NUCLEOTIDE SEQUENCE [LARGE SCALE GENOMIC DNA]</scope>
    <source>
        <strain evidence="3 4">Z-D1-2</strain>
    </source>
</reference>
<feature type="transmembrane region" description="Helical" evidence="1">
    <location>
        <begin position="57"/>
        <end position="74"/>
    </location>
</feature>
<feature type="transmembrane region" description="Helical" evidence="1">
    <location>
        <begin position="16"/>
        <end position="37"/>
    </location>
</feature>
<dbReference type="Pfam" id="PF02517">
    <property type="entry name" value="Rce1-like"/>
    <property type="match status" value="1"/>
</dbReference>
<dbReference type="GO" id="GO:0006508">
    <property type="term" value="P:proteolysis"/>
    <property type="evidence" value="ECO:0007669"/>
    <property type="project" value="UniProtKB-KW"/>
</dbReference>
<name>A0A2T4DEU0_9BACT</name>
<evidence type="ECO:0000313" key="3">
    <source>
        <dbReference type="EMBL" id="PTB92371.1"/>
    </source>
</evidence>
<evidence type="ECO:0000259" key="2">
    <source>
        <dbReference type="Pfam" id="PF02517"/>
    </source>
</evidence>
<dbReference type="GO" id="GO:0004175">
    <property type="term" value="F:endopeptidase activity"/>
    <property type="evidence" value="ECO:0007669"/>
    <property type="project" value="UniProtKB-ARBA"/>
</dbReference>
<evidence type="ECO:0000256" key="1">
    <source>
        <dbReference type="SAM" id="Phobius"/>
    </source>
</evidence>
<sequence length="243" mass="27832">MTNNIKKVDSASIKSIAIKLILVYGIALLLTFLILQLPNLVQQISLFLFDFKLPFNWNHGIALLLAALAGYSIFKTKRETTFLGNDRIRSLIFGFILLVSYSIAGISNKYGINPHLWALIFVSLTLMYDVLEESFWRGYLNDLLHPKYLAVKYVITGIVWSIWHLLVFENFNQWGGFHIFLLLSVIVSFIIGYATTKTNSILVAASIHALLISKNLYVTIICFLIWGVMILTWERKLLKQKKQ</sequence>
<gene>
    <name evidence="3" type="ORF">C9994_14170</name>
</gene>
<dbReference type="AlphaFoldDB" id="A0A2T4DEU0"/>
<feature type="domain" description="CAAX prenyl protease 2/Lysostaphin resistance protein A-like" evidence="2">
    <location>
        <begin position="117"/>
        <end position="210"/>
    </location>
</feature>
<proteinExistence type="predicted"/>
<keyword evidence="1" id="KW-0472">Membrane</keyword>
<feature type="transmembrane region" description="Helical" evidence="1">
    <location>
        <begin position="86"/>
        <end position="104"/>
    </location>
</feature>
<feature type="transmembrane region" description="Helical" evidence="1">
    <location>
        <begin position="215"/>
        <end position="233"/>
    </location>
</feature>
<organism evidence="3 4">
    <name type="scientific">Marivirga lumbricoides</name>
    <dbReference type="NCBI Taxonomy" id="1046115"/>
    <lineage>
        <taxon>Bacteria</taxon>
        <taxon>Pseudomonadati</taxon>
        <taxon>Bacteroidota</taxon>
        <taxon>Cytophagia</taxon>
        <taxon>Cytophagales</taxon>
        <taxon>Marivirgaceae</taxon>
        <taxon>Marivirga</taxon>
    </lineage>
</organism>
<evidence type="ECO:0000313" key="4">
    <source>
        <dbReference type="Proteomes" id="UP000240608"/>
    </source>
</evidence>
<keyword evidence="3" id="KW-0645">Protease</keyword>
<dbReference type="InterPro" id="IPR003675">
    <property type="entry name" value="Rce1/LyrA-like_dom"/>
</dbReference>